<evidence type="ECO:0000313" key="8">
    <source>
        <dbReference type="EMBL" id="SVD33796.1"/>
    </source>
</evidence>
<keyword evidence="3" id="KW-0378">Hydrolase</keyword>
<dbReference type="GO" id="GO:0009432">
    <property type="term" value="P:SOS response"/>
    <property type="evidence" value="ECO:0007669"/>
    <property type="project" value="UniProtKB-KW"/>
</dbReference>
<dbReference type="Pfam" id="PF00717">
    <property type="entry name" value="Peptidase_S24"/>
    <property type="match status" value="1"/>
</dbReference>
<evidence type="ECO:0000256" key="3">
    <source>
        <dbReference type="ARBA" id="ARBA00022801"/>
    </source>
</evidence>
<proteinExistence type="inferred from homology"/>
<protein>
    <recommendedName>
        <fullName evidence="7">Peptidase S24/S26A/S26B/S26C domain-containing protein</fullName>
    </recommendedName>
</protein>
<keyword evidence="6" id="KW-0742">SOS response</keyword>
<dbReference type="EMBL" id="UINC01144346">
    <property type="protein sequence ID" value="SVD33796.1"/>
    <property type="molecule type" value="Genomic_DNA"/>
</dbReference>
<name>A0A382UHP3_9ZZZZ</name>
<dbReference type="Gene3D" id="2.10.109.10">
    <property type="entry name" value="Umud Fragment, subunit A"/>
    <property type="match status" value="1"/>
</dbReference>
<evidence type="ECO:0000259" key="7">
    <source>
        <dbReference type="Pfam" id="PF00717"/>
    </source>
</evidence>
<dbReference type="GO" id="GO:0006355">
    <property type="term" value="P:regulation of DNA-templated transcription"/>
    <property type="evidence" value="ECO:0007669"/>
    <property type="project" value="InterPro"/>
</dbReference>
<organism evidence="8">
    <name type="scientific">marine metagenome</name>
    <dbReference type="NCBI Taxonomy" id="408172"/>
    <lineage>
        <taxon>unclassified sequences</taxon>
        <taxon>metagenomes</taxon>
        <taxon>ecological metagenomes</taxon>
    </lineage>
</organism>
<dbReference type="InterPro" id="IPR006197">
    <property type="entry name" value="Peptidase_S24_LexA"/>
</dbReference>
<keyword evidence="2" id="KW-0227">DNA damage</keyword>
<evidence type="ECO:0000256" key="5">
    <source>
        <dbReference type="ARBA" id="ARBA00023204"/>
    </source>
</evidence>
<dbReference type="InterPro" id="IPR015927">
    <property type="entry name" value="Peptidase_S24_S26A/B/C"/>
</dbReference>
<dbReference type="InterPro" id="IPR050077">
    <property type="entry name" value="LexA_repressor"/>
</dbReference>
<dbReference type="InterPro" id="IPR036286">
    <property type="entry name" value="LexA/Signal_pep-like_sf"/>
</dbReference>
<keyword evidence="5" id="KW-0234">DNA repair</keyword>
<gene>
    <name evidence="8" type="ORF">METZ01_LOCUS386650</name>
</gene>
<feature type="domain" description="Peptidase S24/S26A/S26B/S26C" evidence="7">
    <location>
        <begin position="30"/>
        <end position="146"/>
    </location>
</feature>
<dbReference type="AlphaFoldDB" id="A0A382UHP3"/>
<dbReference type="PANTHER" id="PTHR33516:SF2">
    <property type="entry name" value="LEXA REPRESSOR-RELATED"/>
    <property type="match status" value="1"/>
</dbReference>
<dbReference type="PRINTS" id="PR00726">
    <property type="entry name" value="LEXASERPTASE"/>
</dbReference>
<evidence type="ECO:0000256" key="6">
    <source>
        <dbReference type="ARBA" id="ARBA00023236"/>
    </source>
</evidence>
<dbReference type="NCBIfam" id="NF007621">
    <property type="entry name" value="PRK10276.1"/>
    <property type="match status" value="1"/>
</dbReference>
<sequence>MLKSIPKKLKTDGSISAIYGMEESGSLELPLFSARVAAGFPSPAEDHLESRLDLNQHLIRNPSSTFFVRAAGESMMEAGIYDRDLLIVDRSIEKRNRRVVIATLNGEFTVKRLVQDEEGIFLAAENPDFDSIPIRVDSDFSIWGVVTYVIHEV</sequence>
<dbReference type="GO" id="GO:0016787">
    <property type="term" value="F:hydrolase activity"/>
    <property type="evidence" value="ECO:0007669"/>
    <property type="project" value="UniProtKB-KW"/>
</dbReference>
<evidence type="ECO:0000256" key="2">
    <source>
        <dbReference type="ARBA" id="ARBA00022763"/>
    </source>
</evidence>
<accession>A0A382UHP3</accession>
<evidence type="ECO:0000256" key="4">
    <source>
        <dbReference type="ARBA" id="ARBA00022813"/>
    </source>
</evidence>
<dbReference type="PANTHER" id="PTHR33516">
    <property type="entry name" value="LEXA REPRESSOR"/>
    <property type="match status" value="1"/>
</dbReference>
<dbReference type="InterPro" id="IPR039418">
    <property type="entry name" value="LexA-like"/>
</dbReference>
<comment type="similarity">
    <text evidence="1">Belongs to the peptidase S24 family.</text>
</comment>
<dbReference type="GO" id="GO:0003677">
    <property type="term" value="F:DNA binding"/>
    <property type="evidence" value="ECO:0007669"/>
    <property type="project" value="InterPro"/>
</dbReference>
<dbReference type="GO" id="GO:0006281">
    <property type="term" value="P:DNA repair"/>
    <property type="evidence" value="ECO:0007669"/>
    <property type="project" value="UniProtKB-KW"/>
</dbReference>
<keyword evidence="4" id="KW-0068">Autocatalytic cleavage</keyword>
<dbReference type="SUPFAM" id="SSF51306">
    <property type="entry name" value="LexA/Signal peptidase"/>
    <property type="match status" value="1"/>
</dbReference>
<reference evidence="8" key="1">
    <citation type="submission" date="2018-05" db="EMBL/GenBank/DDBJ databases">
        <authorList>
            <person name="Lanie J.A."/>
            <person name="Ng W.-L."/>
            <person name="Kazmierczak K.M."/>
            <person name="Andrzejewski T.M."/>
            <person name="Davidsen T.M."/>
            <person name="Wayne K.J."/>
            <person name="Tettelin H."/>
            <person name="Glass J.I."/>
            <person name="Rusch D."/>
            <person name="Podicherti R."/>
            <person name="Tsui H.-C.T."/>
            <person name="Winkler M.E."/>
        </authorList>
    </citation>
    <scope>NUCLEOTIDE SEQUENCE</scope>
</reference>
<evidence type="ECO:0000256" key="1">
    <source>
        <dbReference type="ARBA" id="ARBA00007484"/>
    </source>
</evidence>
<dbReference type="CDD" id="cd06529">
    <property type="entry name" value="S24_LexA-like"/>
    <property type="match status" value="1"/>
</dbReference>